<dbReference type="PROSITE" id="PS50883">
    <property type="entry name" value="EAL"/>
    <property type="match status" value="1"/>
</dbReference>
<dbReference type="NCBIfam" id="TIGR00254">
    <property type="entry name" value="GGDEF"/>
    <property type="match status" value="1"/>
</dbReference>
<accession>C8XCB6</accession>
<dbReference type="InterPro" id="IPR043128">
    <property type="entry name" value="Rev_trsase/Diguanyl_cyclase"/>
</dbReference>
<dbReference type="PANTHER" id="PTHR44757">
    <property type="entry name" value="DIGUANYLATE CYCLASE DGCP"/>
    <property type="match status" value="1"/>
</dbReference>
<reference evidence="4" key="1">
    <citation type="submission" date="2009-09" db="EMBL/GenBank/DDBJ databases">
        <title>The complete genome of Nakamurella multipartita DSM 44233.</title>
        <authorList>
            <consortium name="US DOE Joint Genome Institute (JGI-PGF)"/>
            <person name="Lucas S."/>
            <person name="Copeland A."/>
            <person name="Lapidus A."/>
            <person name="Glavina del Rio T."/>
            <person name="Dalin E."/>
            <person name="Tice H."/>
            <person name="Bruce D."/>
            <person name="Goodwin L."/>
            <person name="Pitluck S."/>
            <person name="Kyrpides N."/>
            <person name="Mavromatis K."/>
            <person name="Ivanova N."/>
            <person name="Ovchinnikova G."/>
            <person name="Sims D."/>
            <person name="Meincke L."/>
            <person name="Brettin T."/>
            <person name="Detter J.C."/>
            <person name="Han C."/>
            <person name="Larimer F."/>
            <person name="Land M."/>
            <person name="Hauser L."/>
            <person name="Markowitz V."/>
            <person name="Cheng J.-F."/>
            <person name="Hugenholtz P."/>
            <person name="Woyke T."/>
            <person name="Wu D."/>
            <person name="Klenk H.-P."/>
            <person name="Eisen J.A."/>
        </authorList>
    </citation>
    <scope>NUCLEOTIDE SEQUENCE [LARGE SCALE GENOMIC DNA]</scope>
    <source>
        <strain evidence="4">ATCC 700099 / DSM 44233 / CIP 104796 / JCM 9543 / NBRC 105858 / Y-104</strain>
    </source>
</reference>
<reference evidence="3 4" key="2">
    <citation type="journal article" date="2010" name="Stand. Genomic Sci.">
        <title>Complete genome sequence of Nakamurella multipartita type strain (Y-104).</title>
        <authorList>
            <person name="Tice H."/>
            <person name="Mayilraj S."/>
            <person name="Sims D."/>
            <person name="Lapidus A."/>
            <person name="Nolan M."/>
            <person name="Lucas S."/>
            <person name="Glavina Del Rio T."/>
            <person name="Copeland A."/>
            <person name="Cheng J.F."/>
            <person name="Meincke L."/>
            <person name="Bruce D."/>
            <person name="Goodwin L."/>
            <person name="Pitluck S."/>
            <person name="Ivanova N."/>
            <person name="Mavromatis K."/>
            <person name="Ovchinnikova G."/>
            <person name="Pati A."/>
            <person name="Chen A."/>
            <person name="Palaniappan K."/>
            <person name="Land M."/>
            <person name="Hauser L."/>
            <person name="Chang Y.J."/>
            <person name="Jeffries C.D."/>
            <person name="Detter J.C."/>
            <person name="Brettin T."/>
            <person name="Rohde M."/>
            <person name="Goker M."/>
            <person name="Bristow J."/>
            <person name="Eisen J.A."/>
            <person name="Markowitz V."/>
            <person name="Hugenholtz P."/>
            <person name="Kyrpides N.C."/>
            <person name="Klenk H.P."/>
            <person name="Chen F."/>
        </authorList>
    </citation>
    <scope>NUCLEOTIDE SEQUENCE [LARGE SCALE GENOMIC DNA]</scope>
    <source>
        <strain evidence="4">ATCC 700099 / DSM 44233 / CIP 104796 / JCM 9543 / NBRC 105858 / Y-104</strain>
    </source>
</reference>
<dbReference type="InterPro" id="IPR052155">
    <property type="entry name" value="Biofilm_reg_signaling"/>
</dbReference>
<dbReference type="KEGG" id="nml:Namu_5244"/>
<dbReference type="InterPro" id="IPR029016">
    <property type="entry name" value="GAF-like_dom_sf"/>
</dbReference>
<dbReference type="Gene3D" id="3.30.70.270">
    <property type="match status" value="1"/>
</dbReference>
<evidence type="ECO:0000259" key="1">
    <source>
        <dbReference type="PROSITE" id="PS50883"/>
    </source>
</evidence>
<evidence type="ECO:0000313" key="3">
    <source>
        <dbReference type="EMBL" id="ACV81510.1"/>
    </source>
</evidence>
<dbReference type="STRING" id="479431.Namu_5244"/>
<dbReference type="InParanoid" id="C8XCB6"/>
<dbReference type="HOGENOM" id="CLU_000445_70_50_11"/>
<evidence type="ECO:0000313" key="4">
    <source>
        <dbReference type="Proteomes" id="UP000002218"/>
    </source>
</evidence>
<dbReference type="CDD" id="cd01948">
    <property type="entry name" value="EAL"/>
    <property type="match status" value="1"/>
</dbReference>
<dbReference type="SUPFAM" id="SSF141868">
    <property type="entry name" value="EAL domain-like"/>
    <property type="match status" value="1"/>
</dbReference>
<dbReference type="PROSITE" id="PS50887">
    <property type="entry name" value="GGDEF"/>
    <property type="match status" value="1"/>
</dbReference>
<feature type="domain" description="GGDEF" evidence="2">
    <location>
        <begin position="206"/>
        <end position="339"/>
    </location>
</feature>
<dbReference type="InterPro" id="IPR001633">
    <property type="entry name" value="EAL_dom"/>
</dbReference>
<protein>
    <submittedName>
        <fullName evidence="3">Diguanylate cyclase/phosphodiesterase with GAF sensor</fullName>
    </submittedName>
</protein>
<proteinExistence type="predicted"/>
<dbReference type="eggNOG" id="COG5001">
    <property type="taxonomic scope" value="Bacteria"/>
</dbReference>
<dbReference type="CDD" id="cd01949">
    <property type="entry name" value="GGDEF"/>
    <property type="match status" value="1"/>
</dbReference>
<dbReference type="PANTHER" id="PTHR44757:SF2">
    <property type="entry name" value="BIOFILM ARCHITECTURE MAINTENANCE PROTEIN MBAA"/>
    <property type="match status" value="1"/>
</dbReference>
<dbReference type="InterPro" id="IPR003018">
    <property type="entry name" value="GAF"/>
</dbReference>
<keyword evidence="4" id="KW-1185">Reference proteome</keyword>
<dbReference type="InterPro" id="IPR000160">
    <property type="entry name" value="GGDEF_dom"/>
</dbReference>
<dbReference type="Gene3D" id="3.20.20.450">
    <property type="entry name" value="EAL domain"/>
    <property type="match status" value="1"/>
</dbReference>
<dbReference type="InterPro" id="IPR035919">
    <property type="entry name" value="EAL_sf"/>
</dbReference>
<dbReference type="FunCoup" id="C8XCB6">
    <property type="interactions" value="3"/>
</dbReference>
<dbReference type="SMART" id="SM00065">
    <property type="entry name" value="GAF"/>
    <property type="match status" value="1"/>
</dbReference>
<dbReference type="Pfam" id="PF00990">
    <property type="entry name" value="GGDEF"/>
    <property type="match status" value="1"/>
</dbReference>
<dbReference type="SUPFAM" id="SSF55073">
    <property type="entry name" value="Nucleotide cyclase"/>
    <property type="match status" value="1"/>
</dbReference>
<name>C8XCB6_NAKMY</name>
<feature type="domain" description="EAL" evidence="1">
    <location>
        <begin position="348"/>
        <end position="604"/>
    </location>
</feature>
<dbReference type="Gene3D" id="3.30.450.40">
    <property type="match status" value="1"/>
</dbReference>
<dbReference type="OrthoDB" id="23692at2"/>
<evidence type="ECO:0000259" key="2">
    <source>
        <dbReference type="PROSITE" id="PS50887"/>
    </source>
</evidence>
<dbReference type="Pfam" id="PF01590">
    <property type="entry name" value="GAF"/>
    <property type="match status" value="1"/>
</dbReference>
<organism evidence="3 4">
    <name type="scientific">Nakamurella multipartita (strain ATCC 700099 / DSM 44233 / CIP 104796 / JCM 9543 / NBRC 105858 / Y-104)</name>
    <name type="common">Microsphaera multipartita</name>
    <dbReference type="NCBI Taxonomy" id="479431"/>
    <lineage>
        <taxon>Bacteria</taxon>
        <taxon>Bacillati</taxon>
        <taxon>Actinomycetota</taxon>
        <taxon>Actinomycetes</taxon>
        <taxon>Nakamurellales</taxon>
        <taxon>Nakamurellaceae</taxon>
        <taxon>Nakamurella</taxon>
    </lineage>
</organism>
<dbReference type="SUPFAM" id="SSF55781">
    <property type="entry name" value="GAF domain-like"/>
    <property type="match status" value="1"/>
</dbReference>
<gene>
    <name evidence="3" type="ordered locus">Namu_5244</name>
</gene>
<sequence>MKMTLDDLVTSVATELMGVTISNLEAASRDLLHRLVDYFEVDLSFLRRNDHELGATVLVAEWPPREDIPDPDPLGVIYFAGADPTFAALENLKSVMTQRPSNDEKYQDRVRQGSGIQEVSLATVPLMTNDTTTGTLGFIKYGDREWLHDEINALQAVAALLAQLQARVAAEERLHYLAYHDELTTLATRRGLTDHLAKRLKPGAPGPVAVIFIDVDRLKALNSFLGHAAGDQYLHTLAHRLREAMPNDQLLARLGGDEFVSVILGPADEERARECAERLRIAANQPVQVGGEEITRGVSVGVALGVPGAADVSELMNQADQAMLQAKGNGGNAVCFFTAEMRRQNEIRTDIELHLVTAVRNDSLVLFFQPQVALESGTIDGVEALVRWPHPNLGLLPPSAFIDVIETTNLAGELGRWVIESGCRQLKAWHDRFPKDEPLTMSVNVSPAELLTTDFVATVRRTLVETGLDGQYLTLEITEKALVRDTEQALLTLRGLKEIGVKVAIDDFGTGYSSFAQLRALPVDELKIDRTFVSELGHNSNDLAIVRSIIGLADAFDLEIVAEGVETEVAAATLIALGCRRAQGFLFGAPRSAADLTTILDQRSASRSARAGRPSRPALIRIPTIR</sequence>
<dbReference type="SMART" id="SM00052">
    <property type="entry name" value="EAL"/>
    <property type="match status" value="1"/>
</dbReference>
<dbReference type="Proteomes" id="UP000002218">
    <property type="component" value="Chromosome"/>
</dbReference>
<dbReference type="InterPro" id="IPR029787">
    <property type="entry name" value="Nucleotide_cyclase"/>
</dbReference>
<dbReference type="Pfam" id="PF00563">
    <property type="entry name" value="EAL"/>
    <property type="match status" value="1"/>
</dbReference>
<dbReference type="AlphaFoldDB" id="C8XCB6"/>
<dbReference type="EMBL" id="CP001737">
    <property type="protein sequence ID" value="ACV81510.1"/>
    <property type="molecule type" value="Genomic_DNA"/>
</dbReference>
<dbReference type="RefSeq" id="WP_015750315.1">
    <property type="nucleotide sequence ID" value="NC_013235.1"/>
</dbReference>
<dbReference type="SMART" id="SM00267">
    <property type="entry name" value="GGDEF"/>
    <property type="match status" value="1"/>
</dbReference>